<proteinExistence type="predicted"/>
<dbReference type="HOGENOM" id="CLU_2208970_0_0_10"/>
<accession>F0NY28</accession>
<dbReference type="AlphaFoldDB" id="F0NY28"/>
<dbReference type="OrthoDB" id="1447706at2"/>
<reference evidence="1 2" key="1">
    <citation type="journal article" date="2011" name="Stand. Genomic Sci.">
        <title>Complete genome sequence of Weeksella virosa type strain (9751).</title>
        <authorList>
            <person name="Lang E."/>
            <person name="Teshima H."/>
            <person name="Lucas S."/>
            <person name="Lapidus A."/>
            <person name="Hammon N."/>
            <person name="Deshpande S."/>
            <person name="Nolan M."/>
            <person name="Cheng J.F."/>
            <person name="Pitluck S."/>
            <person name="Liolios K."/>
            <person name="Pagani I."/>
            <person name="Mikhailova N."/>
            <person name="Ivanova N."/>
            <person name="Mavromatis K."/>
            <person name="Pati A."/>
            <person name="Tapia R."/>
            <person name="Han C."/>
            <person name="Goodwin L."/>
            <person name="Chen A."/>
            <person name="Palaniappan K."/>
            <person name="Land M."/>
            <person name="Hauser L."/>
            <person name="Chang Y.J."/>
            <person name="Jeffries C.D."/>
            <person name="Brambilla E.M."/>
            <person name="Kopitz M."/>
            <person name="Rohde M."/>
            <person name="Goker M."/>
            <person name="Tindall B.J."/>
            <person name="Detter J.C."/>
            <person name="Woyke T."/>
            <person name="Bristow J."/>
            <person name="Eisen J.A."/>
            <person name="Markowitz V."/>
            <person name="Hugenholtz P."/>
            <person name="Klenk H.P."/>
            <person name="Kyrpides N.C."/>
        </authorList>
    </citation>
    <scope>NUCLEOTIDE SEQUENCE [LARGE SCALE GENOMIC DNA]</scope>
    <source>
        <strain evidence="2">ATCC 43766 / DSM 16922 / JCM 21250 / NBRC 16016 / NCTC 11634 / CL345/78</strain>
    </source>
</reference>
<evidence type="ECO:0000313" key="1">
    <source>
        <dbReference type="EMBL" id="ADX67019.1"/>
    </source>
</evidence>
<dbReference type="Proteomes" id="UP000008641">
    <property type="component" value="Chromosome"/>
</dbReference>
<dbReference type="KEGG" id="wvi:Weevi_0297"/>
<evidence type="ECO:0008006" key="3">
    <source>
        <dbReference type="Google" id="ProtNLM"/>
    </source>
</evidence>
<reference evidence="2" key="2">
    <citation type="journal article" date="2011" name="Stand. Genomic Sci.">
        <title>Complete genome sequence of Weeksella virosa type strain (9751T).</title>
        <authorList>
            <person name="Lang E."/>
            <person name="Teshima H."/>
            <person name="Lucas S."/>
            <person name="Lapidus A."/>
            <person name="Hammon N."/>
            <person name="Deshpande S."/>
            <person name="Nolan M."/>
            <person name="Cheng J."/>
            <person name="Pitluck S."/>
            <person name="Liolios K."/>
            <person name="Pagani I."/>
            <person name="Mikhailova N."/>
            <person name="Ivanova N."/>
            <person name="Mavromatis K."/>
            <person name="Pati A."/>
            <person name="Tapia R."/>
            <person name="Han C."/>
            <person name="Goodwin L."/>
            <person name="Chen A."/>
            <person name="Palaniappan K."/>
            <person name="Land M."/>
            <person name="Hauser L."/>
            <person name="Chang Y."/>
            <person name="Jeffries C."/>
            <person name="Brambilla E."/>
            <person name="Kopitz M."/>
            <person name="Rohde M."/>
            <person name="Goker M."/>
            <person name="Tindall B."/>
            <person name="Detter J."/>
            <person name="Woyke T."/>
            <person name="Bristow J."/>
            <person name="Eisen J."/>
            <person name="Markowitz V."/>
            <person name="Hugenholtz P."/>
            <person name="Klenk H."/>
            <person name="Kyrpides N."/>
        </authorList>
    </citation>
    <scope>NUCLEOTIDE SEQUENCE [LARGE SCALE GENOMIC DNA]</scope>
    <source>
        <strain evidence="2">ATCC 43766 / DSM 16922 / JCM 21250 / NBRC 16016 / NCTC 11634 / CL345/78</strain>
    </source>
</reference>
<keyword evidence="2" id="KW-1185">Reference proteome</keyword>
<dbReference type="eggNOG" id="ENOG502ZXF9">
    <property type="taxonomic scope" value="Bacteria"/>
</dbReference>
<gene>
    <name evidence="1" type="ordered locus">Weevi_0297</name>
</gene>
<name>F0NY28_WEEVC</name>
<organism evidence="1 2">
    <name type="scientific">Weeksella virosa (strain ATCC 43766 / DSM 16922 / JCM 21250 / CCUG 30538 / CDC 9751 / IAM 14551 / NBRC 16016 / NCTC 11634 / CL345/78)</name>
    <dbReference type="NCBI Taxonomy" id="865938"/>
    <lineage>
        <taxon>Bacteria</taxon>
        <taxon>Pseudomonadati</taxon>
        <taxon>Bacteroidota</taxon>
        <taxon>Flavobacteriia</taxon>
        <taxon>Flavobacteriales</taxon>
        <taxon>Weeksellaceae</taxon>
        <taxon>Weeksella</taxon>
    </lineage>
</organism>
<protein>
    <recommendedName>
        <fullName evidence="3">Lipoprotein</fullName>
    </recommendedName>
</protein>
<sequence length="107" mass="12163">MKLVSLLIITFIFAGFISCNKKIQKNEENKNLFINSCITTAKKETRGMFKEEDINAYCDCAANKALGEFTVEEMLQLNNAEEGVDVQKRLMEVIQPCVEELSKKAQH</sequence>
<evidence type="ECO:0000313" key="2">
    <source>
        <dbReference type="Proteomes" id="UP000008641"/>
    </source>
</evidence>
<dbReference type="RefSeq" id="WP_013597411.1">
    <property type="nucleotide sequence ID" value="NC_015144.1"/>
</dbReference>
<dbReference type="EMBL" id="CP002455">
    <property type="protein sequence ID" value="ADX67019.1"/>
    <property type="molecule type" value="Genomic_DNA"/>
</dbReference>
<dbReference type="PROSITE" id="PS51257">
    <property type="entry name" value="PROKAR_LIPOPROTEIN"/>
    <property type="match status" value="1"/>
</dbReference>